<evidence type="ECO:0000256" key="1">
    <source>
        <dbReference type="SAM" id="Phobius"/>
    </source>
</evidence>
<evidence type="ECO:0000313" key="3">
    <source>
        <dbReference type="EMBL" id="MBR8537698.1"/>
    </source>
</evidence>
<sequence>MKTKIIASLLLITLLSSCSLLKFQPQFGTEALSKQDLNTRMAVRSYYKSFTGQVIQAADSIVATTEEPSIKAEAIKWKGAATSACARTAFQSDAEIALVDTWLLAKQMDVYLQASGSVHFGELSQIAEACANELVNEIQQTAKRSNDKKHYEELLSFVETYPLTSELYEWQFSKFDTRPLLIEHLQIPDSLYTSTIGTGAEVMNDFTDRMSVYNEQIQSQLAWEKDLILLTLENDSLAEPYLARIDSLSQMLNRLAIVAQESPEMMGIIAVRMREELTPVLHDFNTGMRTSIYELSQERQHLQKYLDEQRVLLRDDIQQSGKVLIEETTDNLIRFIRRISWLIVFVVIVLVGVIFGLPFTLGYLLAKARFKPRLTNKKDE</sequence>
<dbReference type="AlphaFoldDB" id="A0A941F8Q1"/>
<feature type="signal peptide" evidence="2">
    <location>
        <begin position="1"/>
        <end position="22"/>
    </location>
</feature>
<keyword evidence="1" id="KW-1133">Transmembrane helix</keyword>
<comment type="caution">
    <text evidence="3">The sequence shown here is derived from an EMBL/GenBank/DDBJ whole genome shotgun (WGS) entry which is preliminary data.</text>
</comment>
<keyword evidence="4" id="KW-1185">Reference proteome</keyword>
<feature type="transmembrane region" description="Helical" evidence="1">
    <location>
        <begin position="339"/>
        <end position="366"/>
    </location>
</feature>
<reference evidence="3" key="2">
    <citation type="submission" date="2021-04" db="EMBL/GenBank/DDBJ databases">
        <authorList>
            <person name="Zhang T."/>
            <person name="Zhang Y."/>
            <person name="Lu D."/>
            <person name="Zuo D."/>
            <person name="Du Z."/>
        </authorList>
    </citation>
    <scope>NUCLEOTIDE SEQUENCE</scope>
    <source>
        <strain evidence="3">JR1</strain>
    </source>
</reference>
<feature type="chain" id="PRO_5036888066" description="Chemotaxis protein" evidence="2">
    <location>
        <begin position="23"/>
        <end position="380"/>
    </location>
</feature>
<evidence type="ECO:0008006" key="5">
    <source>
        <dbReference type="Google" id="ProtNLM"/>
    </source>
</evidence>
<reference evidence="3" key="1">
    <citation type="journal article" date="2018" name="Int. J. Syst. Evol. Microbiol.">
        <title>Carboxylicivirga sediminis sp. nov., isolated from coastal sediment.</title>
        <authorList>
            <person name="Wang F.Q."/>
            <person name="Ren L.H."/>
            <person name="Zou R.J."/>
            <person name="Sun Y.Z."/>
            <person name="Liu X.J."/>
            <person name="Jiang F."/>
            <person name="Liu L.J."/>
        </authorList>
    </citation>
    <scope>NUCLEOTIDE SEQUENCE</scope>
    <source>
        <strain evidence="3">JR1</strain>
    </source>
</reference>
<keyword evidence="2" id="KW-0732">Signal</keyword>
<evidence type="ECO:0000256" key="2">
    <source>
        <dbReference type="SAM" id="SignalP"/>
    </source>
</evidence>
<dbReference type="Proteomes" id="UP000679220">
    <property type="component" value="Unassembled WGS sequence"/>
</dbReference>
<keyword evidence="1" id="KW-0812">Transmembrane</keyword>
<accession>A0A941F8Q1</accession>
<evidence type="ECO:0000313" key="4">
    <source>
        <dbReference type="Proteomes" id="UP000679220"/>
    </source>
</evidence>
<name>A0A941F8Q1_9BACT</name>
<dbReference type="EMBL" id="JAGTAR010000038">
    <property type="protein sequence ID" value="MBR8537698.1"/>
    <property type="molecule type" value="Genomic_DNA"/>
</dbReference>
<organism evidence="3 4">
    <name type="scientific">Carboxylicivirga sediminis</name>
    <dbReference type="NCBI Taxonomy" id="2006564"/>
    <lineage>
        <taxon>Bacteria</taxon>
        <taxon>Pseudomonadati</taxon>
        <taxon>Bacteroidota</taxon>
        <taxon>Bacteroidia</taxon>
        <taxon>Marinilabiliales</taxon>
        <taxon>Marinilabiliaceae</taxon>
        <taxon>Carboxylicivirga</taxon>
    </lineage>
</organism>
<dbReference type="PROSITE" id="PS51257">
    <property type="entry name" value="PROKAR_LIPOPROTEIN"/>
    <property type="match status" value="1"/>
</dbReference>
<keyword evidence="1" id="KW-0472">Membrane</keyword>
<dbReference type="RefSeq" id="WP_212192722.1">
    <property type="nucleotide sequence ID" value="NZ_JAGTAR010000038.1"/>
</dbReference>
<proteinExistence type="predicted"/>
<protein>
    <recommendedName>
        <fullName evidence="5">Chemotaxis protein</fullName>
    </recommendedName>
</protein>
<gene>
    <name evidence="3" type="ORF">KDU71_19160</name>
</gene>